<sequence length="172" mass="19029">MLYIVFGSSLLITVVSIVHAIFVLGPAGLLEAITAQAQAATALIVADMGVLGSLVYRRIRKGRQDFDSKPYTYEFSVHTNASIHMRRVTRRPIDTNATHLQFNNNLDDYQFTTSYNPDDQDLHSDDRTQTSPLTVLKDIKGAAGSSQRMSIDDGKEPDRQSMKDGKPTSVIP</sequence>
<feature type="region of interest" description="Disordered" evidence="1">
    <location>
        <begin position="113"/>
        <end position="172"/>
    </location>
</feature>
<dbReference type="Proteomes" id="UP001437256">
    <property type="component" value="Unassembled WGS sequence"/>
</dbReference>
<protein>
    <recommendedName>
        <fullName evidence="5">Transmembrane protein</fullName>
    </recommendedName>
</protein>
<evidence type="ECO:0000256" key="2">
    <source>
        <dbReference type="SAM" id="Phobius"/>
    </source>
</evidence>
<keyword evidence="2" id="KW-0812">Transmembrane</keyword>
<reference evidence="3 4" key="1">
    <citation type="submission" date="2024-05" db="EMBL/GenBank/DDBJ databases">
        <title>A draft genome resource for the thread blight pathogen Marasmius tenuissimus strain MS-2.</title>
        <authorList>
            <person name="Yulfo-Soto G.E."/>
            <person name="Baruah I.K."/>
            <person name="Amoako-Attah I."/>
            <person name="Bukari Y."/>
            <person name="Meinhardt L.W."/>
            <person name="Bailey B.A."/>
            <person name="Cohen S.P."/>
        </authorList>
    </citation>
    <scope>NUCLEOTIDE SEQUENCE [LARGE SCALE GENOMIC DNA]</scope>
    <source>
        <strain evidence="3 4">MS-2</strain>
    </source>
</reference>
<keyword evidence="2" id="KW-0472">Membrane</keyword>
<organism evidence="3 4">
    <name type="scientific">Marasmius tenuissimus</name>
    <dbReference type="NCBI Taxonomy" id="585030"/>
    <lineage>
        <taxon>Eukaryota</taxon>
        <taxon>Fungi</taxon>
        <taxon>Dikarya</taxon>
        <taxon>Basidiomycota</taxon>
        <taxon>Agaricomycotina</taxon>
        <taxon>Agaricomycetes</taxon>
        <taxon>Agaricomycetidae</taxon>
        <taxon>Agaricales</taxon>
        <taxon>Marasmiineae</taxon>
        <taxon>Marasmiaceae</taxon>
        <taxon>Marasmius</taxon>
    </lineage>
</organism>
<evidence type="ECO:0000256" key="1">
    <source>
        <dbReference type="SAM" id="MobiDB-lite"/>
    </source>
</evidence>
<gene>
    <name evidence="3" type="ORF">AAF712_011919</name>
</gene>
<comment type="caution">
    <text evidence="3">The sequence shown here is derived from an EMBL/GenBank/DDBJ whole genome shotgun (WGS) entry which is preliminary data.</text>
</comment>
<evidence type="ECO:0000313" key="4">
    <source>
        <dbReference type="Proteomes" id="UP001437256"/>
    </source>
</evidence>
<feature type="compositionally biased region" description="Basic and acidic residues" evidence="1">
    <location>
        <begin position="150"/>
        <end position="166"/>
    </location>
</feature>
<name>A0ABR2ZJT4_9AGAR</name>
<keyword evidence="2" id="KW-1133">Transmembrane helix</keyword>
<accession>A0ABR2ZJT4</accession>
<dbReference type="EMBL" id="JBBXMP010000142">
    <property type="protein sequence ID" value="KAL0061261.1"/>
    <property type="molecule type" value="Genomic_DNA"/>
</dbReference>
<keyword evidence="4" id="KW-1185">Reference proteome</keyword>
<evidence type="ECO:0008006" key="5">
    <source>
        <dbReference type="Google" id="ProtNLM"/>
    </source>
</evidence>
<feature type="transmembrane region" description="Helical" evidence="2">
    <location>
        <begin position="36"/>
        <end position="56"/>
    </location>
</feature>
<proteinExistence type="predicted"/>
<evidence type="ECO:0000313" key="3">
    <source>
        <dbReference type="EMBL" id="KAL0061261.1"/>
    </source>
</evidence>